<dbReference type="Pfam" id="PF02170">
    <property type="entry name" value="PAZ"/>
    <property type="match status" value="1"/>
</dbReference>
<dbReference type="EMBL" id="JAUEPS010000002">
    <property type="protein sequence ID" value="KAK0467814.1"/>
    <property type="molecule type" value="Genomic_DNA"/>
</dbReference>
<dbReference type="Pfam" id="PF08699">
    <property type="entry name" value="ArgoL1"/>
    <property type="match status" value="1"/>
</dbReference>
<dbReference type="SMART" id="SM00949">
    <property type="entry name" value="PAZ"/>
    <property type="match status" value="1"/>
</dbReference>
<dbReference type="SUPFAM" id="SSF101690">
    <property type="entry name" value="PAZ domain"/>
    <property type="match status" value="1"/>
</dbReference>
<dbReference type="Pfam" id="PF16488">
    <property type="entry name" value="ArgoL2"/>
    <property type="match status" value="1"/>
</dbReference>
<dbReference type="PROSITE" id="PS50822">
    <property type="entry name" value="PIWI"/>
    <property type="match status" value="1"/>
</dbReference>
<dbReference type="InterPro" id="IPR014811">
    <property type="entry name" value="ArgoL1"/>
</dbReference>
<dbReference type="GeneID" id="85354609"/>
<evidence type="ECO:0000313" key="5">
    <source>
        <dbReference type="EMBL" id="KAK0467814.1"/>
    </source>
</evidence>
<dbReference type="AlphaFoldDB" id="A0AA39NLF5"/>
<dbReference type="RefSeq" id="XP_060338089.1">
    <property type="nucleotide sequence ID" value="XM_060471061.1"/>
</dbReference>
<protein>
    <submittedName>
        <fullName evidence="5">Argonaute-like protein</fullName>
    </submittedName>
</protein>
<dbReference type="PANTHER" id="PTHR22891">
    <property type="entry name" value="EUKARYOTIC TRANSLATION INITIATION FACTOR 2C"/>
    <property type="match status" value="1"/>
</dbReference>
<keyword evidence="6" id="KW-1185">Reference proteome</keyword>
<evidence type="ECO:0000256" key="2">
    <source>
        <dbReference type="SAM" id="MobiDB-lite"/>
    </source>
</evidence>
<feature type="domain" description="PAZ" evidence="3">
    <location>
        <begin position="292"/>
        <end position="397"/>
    </location>
</feature>
<proteinExistence type="inferred from homology"/>
<evidence type="ECO:0000259" key="4">
    <source>
        <dbReference type="PROSITE" id="PS50822"/>
    </source>
</evidence>
<dbReference type="Proteomes" id="UP001175211">
    <property type="component" value="Unassembled WGS sequence"/>
</dbReference>
<organism evidence="5 6">
    <name type="scientific">Armillaria tabescens</name>
    <name type="common">Ringless honey mushroom</name>
    <name type="synonym">Agaricus tabescens</name>
    <dbReference type="NCBI Taxonomy" id="1929756"/>
    <lineage>
        <taxon>Eukaryota</taxon>
        <taxon>Fungi</taxon>
        <taxon>Dikarya</taxon>
        <taxon>Basidiomycota</taxon>
        <taxon>Agaricomycotina</taxon>
        <taxon>Agaricomycetes</taxon>
        <taxon>Agaricomycetidae</taxon>
        <taxon>Agaricales</taxon>
        <taxon>Marasmiineae</taxon>
        <taxon>Physalacriaceae</taxon>
        <taxon>Desarmillaria</taxon>
    </lineage>
</organism>
<dbReference type="InterPro" id="IPR003165">
    <property type="entry name" value="Piwi"/>
</dbReference>
<comment type="similarity">
    <text evidence="1">Belongs to the argonaute family.</text>
</comment>
<dbReference type="InterPro" id="IPR003100">
    <property type="entry name" value="PAZ_dom"/>
</dbReference>
<dbReference type="InterPro" id="IPR036085">
    <property type="entry name" value="PAZ_dom_sf"/>
</dbReference>
<dbReference type="Gene3D" id="2.170.260.10">
    <property type="entry name" value="paz domain"/>
    <property type="match status" value="1"/>
</dbReference>
<feature type="region of interest" description="Disordered" evidence="2">
    <location>
        <begin position="1"/>
        <end position="40"/>
    </location>
</feature>
<dbReference type="Gene3D" id="3.40.50.2300">
    <property type="match status" value="1"/>
</dbReference>
<dbReference type="GO" id="GO:0003723">
    <property type="term" value="F:RNA binding"/>
    <property type="evidence" value="ECO:0007669"/>
    <property type="project" value="InterPro"/>
</dbReference>
<dbReference type="Gene3D" id="3.30.420.10">
    <property type="entry name" value="Ribonuclease H-like superfamily/Ribonuclease H"/>
    <property type="match status" value="1"/>
</dbReference>
<comment type="caution">
    <text evidence="5">The sequence shown here is derived from an EMBL/GenBank/DDBJ whole genome shotgun (WGS) entry which is preliminary data.</text>
</comment>
<dbReference type="InterPro" id="IPR032474">
    <property type="entry name" value="Argonaute_N"/>
</dbReference>
<accession>A0AA39NLF5</accession>
<reference evidence="5" key="1">
    <citation type="submission" date="2023-06" db="EMBL/GenBank/DDBJ databases">
        <authorList>
            <consortium name="Lawrence Berkeley National Laboratory"/>
            <person name="Ahrendt S."/>
            <person name="Sahu N."/>
            <person name="Indic B."/>
            <person name="Wong-Bajracharya J."/>
            <person name="Merenyi Z."/>
            <person name="Ke H.-M."/>
            <person name="Monk M."/>
            <person name="Kocsube S."/>
            <person name="Drula E."/>
            <person name="Lipzen A."/>
            <person name="Balint B."/>
            <person name="Henrissat B."/>
            <person name="Andreopoulos B."/>
            <person name="Martin F.M."/>
            <person name="Harder C.B."/>
            <person name="Rigling D."/>
            <person name="Ford K.L."/>
            <person name="Foster G.D."/>
            <person name="Pangilinan J."/>
            <person name="Papanicolaou A."/>
            <person name="Barry K."/>
            <person name="LaButti K."/>
            <person name="Viragh M."/>
            <person name="Koriabine M."/>
            <person name="Yan M."/>
            <person name="Riley R."/>
            <person name="Champramary S."/>
            <person name="Plett K.L."/>
            <person name="Tsai I.J."/>
            <person name="Slot J."/>
            <person name="Sipos G."/>
            <person name="Plett J."/>
            <person name="Nagy L.G."/>
            <person name="Grigoriev I.V."/>
        </authorList>
    </citation>
    <scope>NUCLEOTIDE SEQUENCE</scope>
    <source>
        <strain evidence="5">CCBAS 213</strain>
    </source>
</reference>
<feature type="compositionally biased region" description="Gly residues" evidence="2">
    <location>
        <begin position="15"/>
        <end position="39"/>
    </location>
</feature>
<dbReference type="CDD" id="cd02846">
    <property type="entry name" value="PAZ_argonaute_like"/>
    <property type="match status" value="1"/>
</dbReference>
<dbReference type="SUPFAM" id="SSF53098">
    <property type="entry name" value="Ribonuclease H-like"/>
    <property type="match status" value="1"/>
</dbReference>
<dbReference type="InterPro" id="IPR012337">
    <property type="entry name" value="RNaseH-like_sf"/>
</dbReference>
<dbReference type="SMART" id="SM00950">
    <property type="entry name" value="Piwi"/>
    <property type="match status" value="1"/>
</dbReference>
<evidence type="ECO:0000313" key="6">
    <source>
        <dbReference type="Proteomes" id="UP001175211"/>
    </source>
</evidence>
<dbReference type="InterPro" id="IPR036397">
    <property type="entry name" value="RNaseH_sf"/>
</dbReference>
<dbReference type="PROSITE" id="PS50821">
    <property type="entry name" value="PAZ"/>
    <property type="match status" value="1"/>
</dbReference>
<gene>
    <name evidence="5" type="ORF">EV420DRAFT_1501429</name>
</gene>
<dbReference type="InterPro" id="IPR032472">
    <property type="entry name" value="ArgoL2"/>
</dbReference>
<dbReference type="SMART" id="SM01163">
    <property type="entry name" value="DUF1785"/>
    <property type="match status" value="1"/>
</dbReference>
<dbReference type="Pfam" id="PF02171">
    <property type="entry name" value="Piwi"/>
    <property type="match status" value="1"/>
</dbReference>
<feature type="domain" description="Piwi" evidence="4">
    <location>
        <begin position="628"/>
        <end position="863"/>
    </location>
</feature>
<name>A0AA39NLF5_ARMTA</name>
<dbReference type="Pfam" id="PF16486">
    <property type="entry name" value="ArgoN"/>
    <property type="match status" value="1"/>
</dbReference>
<evidence type="ECO:0000256" key="1">
    <source>
        <dbReference type="RuleBase" id="RU361178"/>
    </source>
</evidence>
<evidence type="ECO:0000259" key="3">
    <source>
        <dbReference type="PROSITE" id="PS50821"/>
    </source>
</evidence>
<sequence>MSRPFMGGHNKGHGGRSGGGNNSGGQSRIGGTGGRGPGGFNSPVVYKENVLARIPDHLTPDKQNKLIAVLRKVPVKATRPTRPDFGTLGKHIVLRSNFFPIELPEGPLYEYEVKIEPTTFLNRRKDRIFQLLEASPQVQPWLGFIAHDRSTRLVSAVKFPTLSVAVPFYEKDQDGPSSGAITYQISIIFKVELNFDELSKYLNANEEYRDYDPLPIISALNLVLQQNAMRTGVRIGQNKYYFQPPPSEHKSLGPSIEAWRGFSISVRPAYKQLMVNIKACMAPFVKPGNLADVLELFNRDSLGGMPTLPKGLARSIKVVTTYLGHKRRYKLWDIGHKSAQNTTFPCEEFEKNDMSIEEFFKKKYKIDLIHGADLPVVNVGNAKRPVWLPAELCTIEAGNPYRGRLSNQEVAQMIRHACNPPHVNAESITGEGFSNLSLSPPQPPVDGFGISIDQEMAVIPARELPPPELSYGQGTRRVTNGSWNILGSKFHRGATIDGFWVLPIRERINNKYPPPKDIKPLIMAFLEKLQSSGMNVPAGMPRLLYPLPIRGGINSLNTIRSCLQNAMQNGPRPSFVLVLLMHRDNFIYPGVKVTMQLENAMKVERQDQYLSNIALKVNIKLGGINHKGSTLPIPTPGTRFGTPSIAAVVASVDDDFVQFPASMRIQRPDTNKHSKEVVEELQHMMLERLLAHKKKNDALPERILVFRDGVSEGQYNIVIREEVAQIMEAAKKLDTKDGETYKPLVSVIICGKRHNAQFYPTDRTNADKKGNTKPGTVVDQGITGVFDYDFYLQAHAGLQGTVKPTHYVVIYDENDLGVDDLQKGTNDTSYLYARSTRADDSSTVSGSLNRDEEAARVFDAAQEAWGHGLHDDIKDSMFYI</sequence>